<dbReference type="PANTHER" id="PTHR10846:SF8">
    <property type="entry name" value="INNER MEMBRANE PROTEIN YRBG"/>
    <property type="match status" value="1"/>
</dbReference>
<comment type="subcellular location">
    <subcellularLocation>
        <location evidence="1">Membrane</location>
        <topology evidence="1">Multi-pass membrane protein</topology>
    </subcellularLocation>
</comment>
<dbReference type="GO" id="GO:0005886">
    <property type="term" value="C:plasma membrane"/>
    <property type="evidence" value="ECO:0007669"/>
    <property type="project" value="TreeGrafter"/>
</dbReference>
<dbReference type="InterPro" id="IPR004837">
    <property type="entry name" value="NaCa_Exmemb"/>
</dbReference>
<feature type="transmembrane region" description="Helical" evidence="5">
    <location>
        <begin position="75"/>
        <end position="93"/>
    </location>
</feature>
<feature type="transmembrane region" description="Helical" evidence="5">
    <location>
        <begin position="244"/>
        <end position="263"/>
    </location>
</feature>
<name>A0A382M671_9ZZZZ</name>
<feature type="transmembrane region" description="Helical" evidence="5">
    <location>
        <begin position="105"/>
        <end position="126"/>
    </location>
</feature>
<evidence type="ECO:0000256" key="3">
    <source>
        <dbReference type="ARBA" id="ARBA00022989"/>
    </source>
</evidence>
<dbReference type="GO" id="GO:0005262">
    <property type="term" value="F:calcium channel activity"/>
    <property type="evidence" value="ECO:0007669"/>
    <property type="project" value="TreeGrafter"/>
</dbReference>
<dbReference type="InterPro" id="IPR004481">
    <property type="entry name" value="K/Na/Ca-exchanger"/>
</dbReference>
<sequence>MLWVQLAILAGVILVSATQLAKSADIIAFKTGLGRSFVGVVLLATATSLPELGTGISSVTIIGGASGADLAAGDAFGSNLFNLLIIGILDLLWRRGSILATLGSSVALVGLLGAGVIVIAGGAILIHNNLSLGSGLPISPVSIVLALVFVVALYAVYREEQSTENTEPEHDYSDSSLKKAVLIYGTAAAIVVVAAVWLAHTGEGLAEAMGWERSFVGTQFLALSTSLPELAASVAAIRIMAPELAITNLLGSNLFNMGFVLFLDDAAYV</sequence>
<dbReference type="Pfam" id="PF01699">
    <property type="entry name" value="Na_Ca_ex"/>
    <property type="match status" value="2"/>
</dbReference>
<reference evidence="7" key="1">
    <citation type="submission" date="2018-05" db="EMBL/GenBank/DDBJ databases">
        <authorList>
            <person name="Lanie J.A."/>
            <person name="Ng W.-L."/>
            <person name="Kazmierczak K.M."/>
            <person name="Andrzejewski T.M."/>
            <person name="Davidsen T.M."/>
            <person name="Wayne K.J."/>
            <person name="Tettelin H."/>
            <person name="Glass J.I."/>
            <person name="Rusch D."/>
            <person name="Podicherti R."/>
            <person name="Tsui H.-C.T."/>
            <person name="Winkler M.E."/>
        </authorList>
    </citation>
    <scope>NUCLEOTIDE SEQUENCE</scope>
</reference>
<keyword evidence="2 5" id="KW-0812">Transmembrane</keyword>
<organism evidence="7">
    <name type="scientific">marine metagenome</name>
    <dbReference type="NCBI Taxonomy" id="408172"/>
    <lineage>
        <taxon>unclassified sequences</taxon>
        <taxon>metagenomes</taxon>
        <taxon>ecological metagenomes</taxon>
    </lineage>
</organism>
<feature type="transmembrane region" description="Helical" evidence="5">
    <location>
        <begin position="138"/>
        <end position="157"/>
    </location>
</feature>
<feature type="transmembrane region" description="Helical" evidence="5">
    <location>
        <begin position="181"/>
        <end position="200"/>
    </location>
</feature>
<evidence type="ECO:0000259" key="6">
    <source>
        <dbReference type="Pfam" id="PF01699"/>
    </source>
</evidence>
<feature type="transmembrane region" description="Helical" evidence="5">
    <location>
        <begin position="220"/>
        <end position="237"/>
    </location>
</feature>
<feature type="non-terminal residue" evidence="7">
    <location>
        <position position="269"/>
    </location>
</feature>
<proteinExistence type="predicted"/>
<dbReference type="EMBL" id="UINC01091021">
    <property type="protein sequence ID" value="SVC43455.1"/>
    <property type="molecule type" value="Genomic_DNA"/>
</dbReference>
<evidence type="ECO:0000256" key="1">
    <source>
        <dbReference type="ARBA" id="ARBA00004141"/>
    </source>
</evidence>
<keyword evidence="3 5" id="KW-1133">Transmembrane helix</keyword>
<dbReference type="PANTHER" id="PTHR10846">
    <property type="entry name" value="SODIUM/POTASSIUM/CALCIUM EXCHANGER"/>
    <property type="match status" value="1"/>
</dbReference>
<accession>A0A382M671</accession>
<keyword evidence="4 5" id="KW-0472">Membrane</keyword>
<evidence type="ECO:0000313" key="7">
    <source>
        <dbReference type="EMBL" id="SVC43455.1"/>
    </source>
</evidence>
<gene>
    <name evidence="7" type="ORF">METZ01_LOCUS296309</name>
</gene>
<evidence type="ECO:0000256" key="5">
    <source>
        <dbReference type="SAM" id="Phobius"/>
    </source>
</evidence>
<feature type="domain" description="Sodium/calcium exchanger membrane region" evidence="6">
    <location>
        <begin position="181"/>
        <end position="261"/>
    </location>
</feature>
<protein>
    <recommendedName>
        <fullName evidence="6">Sodium/calcium exchanger membrane region domain-containing protein</fullName>
    </recommendedName>
</protein>
<evidence type="ECO:0000256" key="2">
    <source>
        <dbReference type="ARBA" id="ARBA00022692"/>
    </source>
</evidence>
<evidence type="ECO:0000256" key="4">
    <source>
        <dbReference type="ARBA" id="ARBA00023136"/>
    </source>
</evidence>
<feature type="domain" description="Sodium/calcium exchanger membrane region" evidence="6">
    <location>
        <begin position="2"/>
        <end position="156"/>
    </location>
</feature>
<dbReference type="GO" id="GO:0008273">
    <property type="term" value="F:calcium, potassium:sodium antiporter activity"/>
    <property type="evidence" value="ECO:0007669"/>
    <property type="project" value="TreeGrafter"/>
</dbReference>
<dbReference type="AlphaFoldDB" id="A0A382M671"/>
<dbReference type="GO" id="GO:0006874">
    <property type="term" value="P:intracellular calcium ion homeostasis"/>
    <property type="evidence" value="ECO:0007669"/>
    <property type="project" value="TreeGrafter"/>
</dbReference>
<dbReference type="InterPro" id="IPR044880">
    <property type="entry name" value="NCX_ion-bd_dom_sf"/>
</dbReference>
<dbReference type="Gene3D" id="1.20.1420.30">
    <property type="entry name" value="NCX, central ion-binding region"/>
    <property type="match status" value="1"/>
</dbReference>